<proteinExistence type="predicted"/>
<feature type="compositionally biased region" description="Basic and acidic residues" evidence="1">
    <location>
        <begin position="46"/>
        <end position="55"/>
    </location>
</feature>
<gene>
    <name evidence="2" type="ORF">NPX13_g9935</name>
</gene>
<evidence type="ECO:0000256" key="1">
    <source>
        <dbReference type="SAM" id="MobiDB-lite"/>
    </source>
</evidence>
<evidence type="ECO:0000313" key="3">
    <source>
        <dbReference type="Proteomes" id="UP001148614"/>
    </source>
</evidence>
<protein>
    <submittedName>
        <fullName evidence="2">Uncharacterized protein</fullName>
    </submittedName>
</protein>
<keyword evidence="3" id="KW-1185">Reference proteome</keyword>
<evidence type="ECO:0000313" key="2">
    <source>
        <dbReference type="EMBL" id="KAJ3557400.1"/>
    </source>
</evidence>
<feature type="region of interest" description="Disordered" evidence="1">
    <location>
        <begin position="46"/>
        <end position="90"/>
    </location>
</feature>
<organism evidence="2 3">
    <name type="scientific">Xylaria arbuscula</name>
    <dbReference type="NCBI Taxonomy" id="114810"/>
    <lineage>
        <taxon>Eukaryota</taxon>
        <taxon>Fungi</taxon>
        <taxon>Dikarya</taxon>
        <taxon>Ascomycota</taxon>
        <taxon>Pezizomycotina</taxon>
        <taxon>Sordariomycetes</taxon>
        <taxon>Xylariomycetidae</taxon>
        <taxon>Xylariales</taxon>
        <taxon>Xylariaceae</taxon>
        <taxon>Xylaria</taxon>
    </lineage>
</organism>
<accession>A0A9W8TH92</accession>
<reference evidence="2" key="1">
    <citation type="submission" date="2022-07" db="EMBL/GenBank/DDBJ databases">
        <title>Genome Sequence of Xylaria arbuscula.</title>
        <authorList>
            <person name="Buettner E."/>
        </authorList>
    </citation>
    <scope>NUCLEOTIDE SEQUENCE</scope>
    <source>
        <strain evidence="2">VT107</strain>
    </source>
</reference>
<comment type="caution">
    <text evidence="2">The sequence shown here is derived from an EMBL/GenBank/DDBJ whole genome shotgun (WGS) entry which is preliminary data.</text>
</comment>
<sequence length="114" mass="12436">MASTSASITPSPLAPSLWLARGSDWFATSPMAQYGNELSQCNADFLQRHQKEPARPRTAKTQWRHRGSPITDQSGPSSYDDDNGALEKDNAQDWSPACMVGEIALAYPISPVLD</sequence>
<dbReference type="EMBL" id="JANPWZ010002611">
    <property type="protein sequence ID" value="KAJ3557400.1"/>
    <property type="molecule type" value="Genomic_DNA"/>
</dbReference>
<dbReference type="AlphaFoldDB" id="A0A9W8TH92"/>
<name>A0A9W8TH92_9PEZI</name>
<dbReference type="Proteomes" id="UP001148614">
    <property type="component" value="Unassembled WGS sequence"/>
</dbReference>